<dbReference type="Proteomes" id="UP001231445">
    <property type="component" value="Chromosome"/>
</dbReference>
<dbReference type="RefSeq" id="WP_285976556.1">
    <property type="nucleotide sequence ID" value="NZ_CP127221.1"/>
</dbReference>
<name>A0A9Y2F2W0_9SPHN</name>
<evidence type="ECO:0000313" key="2">
    <source>
        <dbReference type="Proteomes" id="UP001231445"/>
    </source>
</evidence>
<reference evidence="1 2" key="1">
    <citation type="submission" date="2023-06" db="EMBL/GenBank/DDBJ databases">
        <title>Altererythrobacter rubellus NBRC 112769 genome.</title>
        <authorList>
            <person name="Zhang K."/>
        </authorList>
    </citation>
    <scope>NUCLEOTIDE SEQUENCE [LARGE SCALE GENOMIC DNA]</scope>
    <source>
        <strain evidence="1 2">NBRC 112769</strain>
    </source>
</reference>
<organism evidence="1 2">
    <name type="scientific">Altererythrobacter rubellus</name>
    <dbReference type="NCBI Taxonomy" id="2173831"/>
    <lineage>
        <taxon>Bacteria</taxon>
        <taxon>Pseudomonadati</taxon>
        <taxon>Pseudomonadota</taxon>
        <taxon>Alphaproteobacteria</taxon>
        <taxon>Sphingomonadales</taxon>
        <taxon>Erythrobacteraceae</taxon>
        <taxon>Altererythrobacter</taxon>
    </lineage>
</organism>
<dbReference type="KEGG" id="arue:QQX03_03845"/>
<accession>A0A9Y2F2W0</accession>
<protein>
    <submittedName>
        <fullName evidence="1">Uncharacterized protein</fullName>
    </submittedName>
</protein>
<dbReference type="EMBL" id="CP127221">
    <property type="protein sequence ID" value="WIW96249.1"/>
    <property type="molecule type" value="Genomic_DNA"/>
</dbReference>
<evidence type="ECO:0000313" key="1">
    <source>
        <dbReference type="EMBL" id="WIW96249.1"/>
    </source>
</evidence>
<dbReference type="AlphaFoldDB" id="A0A9Y2F2W0"/>
<keyword evidence="2" id="KW-1185">Reference proteome</keyword>
<gene>
    <name evidence="1" type="ORF">QQX03_03845</name>
</gene>
<proteinExistence type="predicted"/>
<sequence>MEPIDTGALVGWKLDDLGKRMVLHMQTMHRTESEEKEVRERAVLLDRNQAVLLANYLFEMTGQSKPKRRSVLQALFGN</sequence>